<comment type="caution">
    <text evidence="2">The sequence shown here is derived from an EMBL/GenBank/DDBJ whole genome shotgun (WGS) entry which is preliminary data.</text>
</comment>
<protein>
    <submittedName>
        <fullName evidence="2">Universal stress protein</fullName>
    </submittedName>
</protein>
<feature type="domain" description="UspA" evidence="1">
    <location>
        <begin position="5"/>
        <end position="141"/>
    </location>
</feature>
<gene>
    <name evidence="2" type="ORF">NDI76_17975</name>
</gene>
<evidence type="ECO:0000259" key="1">
    <source>
        <dbReference type="Pfam" id="PF00582"/>
    </source>
</evidence>
<dbReference type="Proteomes" id="UP001257060">
    <property type="component" value="Unassembled WGS sequence"/>
</dbReference>
<dbReference type="SUPFAM" id="SSF52402">
    <property type="entry name" value="Adenine nucleotide alpha hydrolases-like"/>
    <property type="match status" value="1"/>
</dbReference>
<organism evidence="2 3">
    <name type="scientific">Halogeometricum salsisoli</name>
    <dbReference type="NCBI Taxonomy" id="2950536"/>
    <lineage>
        <taxon>Archaea</taxon>
        <taxon>Methanobacteriati</taxon>
        <taxon>Methanobacteriota</taxon>
        <taxon>Stenosarchaea group</taxon>
        <taxon>Halobacteria</taxon>
        <taxon>Halobacteriales</taxon>
        <taxon>Haloferacaceae</taxon>
        <taxon>Halogeometricum</taxon>
    </lineage>
</organism>
<dbReference type="EMBL" id="JAMQOP010000004">
    <property type="protein sequence ID" value="MDS0300642.1"/>
    <property type="molecule type" value="Genomic_DNA"/>
</dbReference>
<reference evidence="2 3" key="1">
    <citation type="submission" date="2022-06" db="EMBL/GenBank/DDBJ databases">
        <title>Halogeometricum sp. a new haloarchaeum isolate from saline soil.</title>
        <authorList>
            <person name="Strakova D."/>
            <person name="Galisteo C."/>
            <person name="Sanchez-Porro C."/>
            <person name="Ventosa A."/>
        </authorList>
    </citation>
    <scope>NUCLEOTIDE SEQUENCE [LARGE SCALE GENOMIC DNA]</scope>
    <source>
        <strain evidence="2 3">S1BR25-6</strain>
    </source>
</reference>
<dbReference type="InterPro" id="IPR006016">
    <property type="entry name" value="UspA"/>
</dbReference>
<evidence type="ECO:0000313" key="2">
    <source>
        <dbReference type="EMBL" id="MDS0300642.1"/>
    </source>
</evidence>
<dbReference type="Pfam" id="PF00582">
    <property type="entry name" value="Usp"/>
    <property type="match status" value="1"/>
</dbReference>
<evidence type="ECO:0000313" key="3">
    <source>
        <dbReference type="Proteomes" id="UP001257060"/>
    </source>
</evidence>
<dbReference type="Gene3D" id="3.40.50.620">
    <property type="entry name" value="HUPs"/>
    <property type="match status" value="1"/>
</dbReference>
<sequence length="149" mass="16516">MKQGLVVVEDSEEYRELLHEACEHASGADVDLLFLVTLTDEEYEADVETLESIKSVEDVSYDVFATAEKSVRDTVDDVLSEYEVEYDIVVRVVSDDKRAQAVVDVGDEEGCDHAFILGRQRSPTGKALFGDFAQKVILNFDGFVTIATA</sequence>
<dbReference type="InterPro" id="IPR014729">
    <property type="entry name" value="Rossmann-like_a/b/a_fold"/>
</dbReference>
<proteinExistence type="predicted"/>
<accession>A0ABU2GII3</accession>
<dbReference type="RefSeq" id="WP_310925552.1">
    <property type="nucleotide sequence ID" value="NZ_JAMQOP010000004.1"/>
</dbReference>
<keyword evidence="3" id="KW-1185">Reference proteome</keyword>
<name>A0ABU2GII3_9EURY</name>